<dbReference type="InterPro" id="IPR001608">
    <property type="entry name" value="Ala_racemase_N"/>
</dbReference>
<dbReference type="GO" id="GO:0008784">
    <property type="term" value="F:alanine racemase activity"/>
    <property type="evidence" value="ECO:0007669"/>
    <property type="project" value="UniProtKB-EC"/>
</dbReference>
<evidence type="ECO:0000313" key="2">
    <source>
        <dbReference type="EMBL" id="WGW12399.1"/>
    </source>
</evidence>
<dbReference type="EMBL" id="CP090958">
    <property type="protein sequence ID" value="WGW12399.1"/>
    <property type="molecule type" value="Genomic_DNA"/>
</dbReference>
<feature type="domain" description="Alanine racemase N-terminal" evidence="1">
    <location>
        <begin position="39"/>
        <end position="217"/>
    </location>
</feature>
<accession>A0ABY8QVU7</accession>
<gene>
    <name evidence="2" type="ORF">LWF01_01115</name>
</gene>
<dbReference type="Gene3D" id="3.20.20.10">
    <property type="entry name" value="Alanine racemase"/>
    <property type="match status" value="1"/>
</dbReference>
<dbReference type="SUPFAM" id="SSF51419">
    <property type="entry name" value="PLP-binding barrel"/>
    <property type="match status" value="1"/>
</dbReference>
<protein>
    <submittedName>
        <fullName evidence="2">Alanine racemase</fullName>
        <ecNumber evidence="2">5.1.1.1</ecNumber>
    </submittedName>
</protein>
<dbReference type="Pfam" id="PF01168">
    <property type="entry name" value="Ala_racemase_N"/>
    <property type="match status" value="1"/>
</dbReference>
<reference evidence="2 3" key="1">
    <citation type="submission" date="2023-05" db="EMBL/GenBank/DDBJ databases">
        <title>Lithophilousrod everest ZFBP1038 complete genpme.</title>
        <authorList>
            <person name="Tian M."/>
        </authorList>
    </citation>
    <scope>NUCLEOTIDE SEQUENCE [LARGE SCALE GENOMIC DNA]</scope>
    <source>
        <strain evidence="2 3">ZFBP1038</strain>
    </source>
</reference>
<dbReference type="InterPro" id="IPR051466">
    <property type="entry name" value="D-amino_acid_metab_enzyme"/>
</dbReference>
<dbReference type="Proteomes" id="UP001209083">
    <property type="component" value="Chromosome"/>
</dbReference>
<keyword evidence="2" id="KW-0413">Isomerase</keyword>
<evidence type="ECO:0000259" key="1">
    <source>
        <dbReference type="Pfam" id="PF01168"/>
    </source>
</evidence>
<dbReference type="EC" id="5.1.1.1" evidence="2"/>
<dbReference type="PANTHER" id="PTHR28004">
    <property type="entry name" value="ZGC:162816-RELATED"/>
    <property type="match status" value="1"/>
</dbReference>
<proteinExistence type="predicted"/>
<name>A0ABY8QVU7_9MICO</name>
<evidence type="ECO:0000313" key="3">
    <source>
        <dbReference type="Proteomes" id="UP001209083"/>
    </source>
</evidence>
<dbReference type="PANTHER" id="PTHR28004:SF2">
    <property type="entry name" value="D-SERINE DEHYDRATASE"/>
    <property type="match status" value="1"/>
</dbReference>
<keyword evidence="3" id="KW-1185">Reference proteome</keyword>
<dbReference type="InterPro" id="IPR029066">
    <property type="entry name" value="PLP-binding_barrel"/>
</dbReference>
<organism evidence="2 3">
    <name type="scientific">Saxibacter everestensis</name>
    <dbReference type="NCBI Taxonomy" id="2909229"/>
    <lineage>
        <taxon>Bacteria</taxon>
        <taxon>Bacillati</taxon>
        <taxon>Actinomycetota</taxon>
        <taxon>Actinomycetes</taxon>
        <taxon>Micrococcales</taxon>
        <taxon>Brevibacteriaceae</taxon>
        <taxon>Saxibacter</taxon>
    </lineage>
</organism>
<dbReference type="RefSeq" id="WP_349639199.1">
    <property type="nucleotide sequence ID" value="NZ_CP090958.1"/>
</dbReference>
<sequence>MMHIPETAPASRPWLDATRYWPTHSRATAQLPAPLAVLDLDALAHNAHDMLRRANGMPIRLASKSVRVDAVIDAVLRLPGFAGILAFTLPEALRLAQRHEDVVVAYPTADREAIARLGASPRLASRVTLMVDSPDHLDLVDAVIPPRNRPDIRVALELDASYVVPMLPRIGVWRSPIRSATQAERAARVIASRPGFRLVGVMSYEAQIAGLANHPKGRPAYGAIVTALQRASWSELVERRGAAIAAIRNVSPLEFVNAGGTGSLERTSSDPSVTDVAAGSGLFGPHLFDNYSQFSPAPAFSFALDVVRKPTRDIATLLGGGWIASGPPAKDRLPQVAWPRGLKMIATEMAGEVQTPLTGAGRLAAGDRVWLRHTKAGELCEHVNEIVVVSEGDIVDRVHTYRGEGYAFL</sequence>